<proteinExistence type="predicted"/>
<reference evidence="2" key="1">
    <citation type="submission" date="2020-06" db="EMBL/GenBank/DDBJ databases">
        <authorList>
            <person name="Li T."/>
            <person name="Hu X."/>
            <person name="Zhang T."/>
            <person name="Song X."/>
            <person name="Zhang H."/>
            <person name="Dai N."/>
            <person name="Sheng W."/>
            <person name="Hou X."/>
            <person name="Wei L."/>
        </authorList>
    </citation>
    <scope>NUCLEOTIDE SEQUENCE</scope>
    <source>
        <strain evidence="2">G02</strain>
        <tissue evidence="2">Leaf</tissue>
    </source>
</reference>
<reference evidence="2" key="2">
    <citation type="journal article" date="2024" name="Plant">
        <title>Genomic evolution and insights into agronomic trait innovations of Sesamum species.</title>
        <authorList>
            <person name="Miao H."/>
            <person name="Wang L."/>
            <person name="Qu L."/>
            <person name="Liu H."/>
            <person name="Sun Y."/>
            <person name="Le M."/>
            <person name="Wang Q."/>
            <person name="Wei S."/>
            <person name="Zheng Y."/>
            <person name="Lin W."/>
            <person name="Duan Y."/>
            <person name="Cao H."/>
            <person name="Xiong S."/>
            <person name="Wang X."/>
            <person name="Wei L."/>
            <person name="Li C."/>
            <person name="Ma Q."/>
            <person name="Ju M."/>
            <person name="Zhao R."/>
            <person name="Li G."/>
            <person name="Mu C."/>
            <person name="Tian Q."/>
            <person name="Mei H."/>
            <person name="Zhang T."/>
            <person name="Gao T."/>
            <person name="Zhang H."/>
        </authorList>
    </citation>
    <scope>NUCLEOTIDE SEQUENCE</scope>
    <source>
        <strain evidence="2">G02</strain>
    </source>
</reference>
<feature type="compositionally biased region" description="Basic and acidic residues" evidence="1">
    <location>
        <begin position="48"/>
        <end position="57"/>
    </location>
</feature>
<sequence length="94" mass="10106">MSSTDESVRFVEESVGEDPSKATSKDSGPDHFSYASGRRWSLHQAARRLLDESSKEDKEDDDEEEGSSPCEGDTKPGGSRAPSGTRGSRPLGSD</sequence>
<accession>A0AAW2KTX1</accession>
<evidence type="ECO:0000256" key="1">
    <source>
        <dbReference type="SAM" id="MobiDB-lite"/>
    </source>
</evidence>
<dbReference type="EMBL" id="JACGWJ010000027">
    <property type="protein sequence ID" value="KAL0308993.1"/>
    <property type="molecule type" value="Genomic_DNA"/>
</dbReference>
<comment type="caution">
    <text evidence="2">The sequence shown here is derived from an EMBL/GenBank/DDBJ whole genome shotgun (WGS) entry which is preliminary data.</text>
</comment>
<feature type="compositionally biased region" description="Basic and acidic residues" evidence="1">
    <location>
        <begin position="1"/>
        <end position="29"/>
    </location>
</feature>
<feature type="region of interest" description="Disordered" evidence="1">
    <location>
        <begin position="1"/>
        <end position="94"/>
    </location>
</feature>
<name>A0AAW2KTX1_SESRA</name>
<gene>
    <name evidence="2" type="ORF">Sradi_5841600</name>
</gene>
<organism evidence="2">
    <name type="scientific">Sesamum radiatum</name>
    <name type="common">Black benniseed</name>
    <dbReference type="NCBI Taxonomy" id="300843"/>
    <lineage>
        <taxon>Eukaryota</taxon>
        <taxon>Viridiplantae</taxon>
        <taxon>Streptophyta</taxon>
        <taxon>Embryophyta</taxon>
        <taxon>Tracheophyta</taxon>
        <taxon>Spermatophyta</taxon>
        <taxon>Magnoliopsida</taxon>
        <taxon>eudicotyledons</taxon>
        <taxon>Gunneridae</taxon>
        <taxon>Pentapetalae</taxon>
        <taxon>asterids</taxon>
        <taxon>lamiids</taxon>
        <taxon>Lamiales</taxon>
        <taxon>Pedaliaceae</taxon>
        <taxon>Sesamum</taxon>
    </lineage>
</organism>
<protein>
    <submittedName>
        <fullName evidence="2">Uncharacterized protein</fullName>
    </submittedName>
</protein>
<dbReference type="AlphaFoldDB" id="A0AAW2KTX1"/>
<evidence type="ECO:0000313" key="2">
    <source>
        <dbReference type="EMBL" id="KAL0308993.1"/>
    </source>
</evidence>